<dbReference type="InterPro" id="IPR015943">
    <property type="entry name" value="WD40/YVTN_repeat-like_dom_sf"/>
</dbReference>
<dbReference type="EMBL" id="JBDJPC010000009">
    <property type="protein sequence ID" value="KAL1491460.1"/>
    <property type="molecule type" value="Genomic_DNA"/>
</dbReference>
<sequence>MPLKVACRASDNDKHEWDITFLLFHKGKLYSAADDGKIKMWSQDLLKVAEVEAHPCSVYCLAANEETLFSCSNDGSIKLWDLDTLKAKEVLVQTNEVEFWRVAYSAGCLFSGDDKGNINVYKNKKLYGQVNIAEPIKDMTIHGTLVFTVKDLDLVITEIKLEGEKIQYGTKNSFMGRAPVTLIGDNLFAFATREGKEIQLHENNIESGFKQVARITHGSDMIINALAGVKWDNQEQLFSGGWDRILKQWAIKNNCPNNEASVDIEIVITAIIGGDNRQVYVGGADGHLVRVDVV</sequence>
<dbReference type="PROSITE" id="PS50294">
    <property type="entry name" value="WD_REPEATS_REGION"/>
    <property type="match status" value="1"/>
</dbReference>
<dbReference type="AlphaFoldDB" id="A0ABD1EA45"/>
<keyword evidence="5" id="KW-1185">Reference proteome</keyword>
<name>A0ABD1EA45_HYPHA</name>
<gene>
    <name evidence="4" type="ORF">ABEB36_012057</name>
</gene>
<organism evidence="4 5">
    <name type="scientific">Hypothenemus hampei</name>
    <name type="common">Coffee berry borer</name>
    <dbReference type="NCBI Taxonomy" id="57062"/>
    <lineage>
        <taxon>Eukaryota</taxon>
        <taxon>Metazoa</taxon>
        <taxon>Ecdysozoa</taxon>
        <taxon>Arthropoda</taxon>
        <taxon>Hexapoda</taxon>
        <taxon>Insecta</taxon>
        <taxon>Pterygota</taxon>
        <taxon>Neoptera</taxon>
        <taxon>Endopterygota</taxon>
        <taxon>Coleoptera</taxon>
        <taxon>Polyphaga</taxon>
        <taxon>Cucujiformia</taxon>
        <taxon>Curculionidae</taxon>
        <taxon>Scolytinae</taxon>
        <taxon>Hypothenemus</taxon>
    </lineage>
</organism>
<protein>
    <submittedName>
        <fullName evidence="4">Uncharacterized protein</fullName>
    </submittedName>
</protein>
<keyword evidence="2" id="KW-0677">Repeat</keyword>
<dbReference type="PROSITE" id="PS50082">
    <property type="entry name" value="WD_REPEATS_2"/>
    <property type="match status" value="1"/>
</dbReference>
<keyword evidence="1 3" id="KW-0853">WD repeat</keyword>
<dbReference type="SUPFAM" id="SSF50978">
    <property type="entry name" value="WD40 repeat-like"/>
    <property type="match status" value="1"/>
</dbReference>
<dbReference type="PROSITE" id="PS00678">
    <property type="entry name" value="WD_REPEATS_1"/>
    <property type="match status" value="1"/>
</dbReference>
<evidence type="ECO:0000313" key="4">
    <source>
        <dbReference type="EMBL" id="KAL1491460.1"/>
    </source>
</evidence>
<dbReference type="Gene3D" id="2.130.10.10">
    <property type="entry name" value="YVTN repeat-like/Quinoprotein amine dehydrogenase"/>
    <property type="match status" value="1"/>
</dbReference>
<evidence type="ECO:0000256" key="1">
    <source>
        <dbReference type="ARBA" id="ARBA00022574"/>
    </source>
</evidence>
<evidence type="ECO:0000256" key="3">
    <source>
        <dbReference type="PROSITE-ProRule" id="PRU00221"/>
    </source>
</evidence>
<evidence type="ECO:0000256" key="2">
    <source>
        <dbReference type="ARBA" id="ARBA00022737"/>
    </source>
</evidence>
<evidence type="ECO:0000313" key="5">
    <source>
        <dbReference type="Proteomes" id="UP001566132"/>
    </source>
</evidence>
<proteinExistence type="predicted"/>
<dbReference type="InterPro" id="IPR019775">
    <property type="entry name" value="WD40_repeat_CS"/>
</dbReference>
<feature type="repeat" description="WD" evidence="3">
    <location>
        <begin position="51"/>
        <end position="90"/>
    </location>
</feature>
<accession>A0ABD1EA45</accession>
<dbReference type="SMART" id="SM00320">
    <property type="entry name" value="WD40"/>
    <property type="match status" value="4"/>
</dbReference>
<dbReference type="InterPro" id="IPR020472">
    <property type="entry name" value="WD40_PAC1"/>
</dbReference>
<reference evidence="4 5" key="1">
    <citation type="submission" date="2024-05" db="EMBL/GenBank/DDBJ databases">
        <title>Genetic variation in Jamaican populations of the coffee berry borer (Hypothenemus hampei).</title>
        <authorList>
            <person name="Errbii M."/>
            <person name="Myrie A."/>
        </authorList>
    </citation>
    <scope>NUCLEOTIDE SEQUENCE [LARGE SCALE GENOMIC DNA]</scope>
    <source>
        <strain evidence="4">JA-Hopewell-2020-01-JO</strain>
        <tissue evidence="4">Whole body</tissue>
    </source>
</reference>
<dbReference type="InterPro" id="IPR045182">
    <property type="entry name" value="JINGUBANG-like"/>
</dbReference>
<dbReference type="Proteomes" id="UP001566132">
    <property type="component" value="Unassembled WGS sequence"/>
</dbReference>
<dbReference type="Pfam" id="PF00400">
    <property type="entry name" value="WD40"/>
    <property type="match status" value="2"/>
</dbReference>
<dbReference type="PANTHER" id="PTHR22844">
    <property type="entry name" value="F-BOX AND WD40 DOMAIN PROTEIN"/>
    <property type="match status" value="1"/>
</dbReference>
<dbReference type="InterPro" id="IPR036322">
    <property type="entry name" value="WD40_repeat_dom_sf"/>
</dbReference>
<dbReference type="PRINTS" id="PR00320">
    <property type="entry name" value="GPROTEINBRPT"/>
</dbReference>
<dbReference type="PANTHER" id="PTHR22844:SF387">
    <property type="entry name" value="F3I6.5 PROTEIN"/>
    <property type="match status" value="1"/>
</dbReference>
<dbReference type="InterPro" id="IPR001680">
    <property type="entry name" value="WD40_rpt"/>
</dbReference>
<comment type="caution">
    <text evidence="4">The sequence shown here is derived from an EMBL/GenBank/DDBJ whole genome shotgun (WGS) entry which is preliminary data.</text>
</comment>